<evidence type="ECO:0000313" key="2">
    <source>
        <dbReference type="EnsemblPlants" id="AET5Gv20204000.6"/>
    </source>
</evidence>
<reference evidence="3" key="1">
    <citation type="journal article" date="2014" name="Science">
        <title>Ancient hybridizations among the ancestral genomes of bread wheat.</title>
        <authorList>
            <consortium name="International Wheat Genome Sequencing Consortium,"/>
            <person name="Marcussen T."/>
            <person name="Sandve S.R."/>
            <person name="Heier L."/>
            <person name="Spannagl M."/>
            <person name="Pfeifer M."/>
            <person name="Jakobsen K.S."/>
            <person name="Wulff B.B."/>
            <person name="Steuernagel B."/>
            <person name="Mayer K.F."/>
            <person name="Olsen O.A."/>
        </authorList>
    </citation>
    <scope>NUCLEOTIDE SEQUENCE [LARGE SCALE GENOMIC DNA]</scope>
    <source>
        <strain evidence="3">cv. AL8/78</strain>
    </source>
</reference>
<accession>A0A453JV54</accession>
<dbReference type="Gramene" id="AET5Gv20204000.6">
    <property type="protein sequence ID" value="AET5Gv20204000.6"/>
    <property type="gene ID" value="AET5Gv20204000"/>
</dbReference>
<reference evidence="2" key="3">
    <citation type="journal article" date="2017" name="Nature">
        <title>Genome sequence of the progenitor of the wheat D genome Aegilops tauschii.</title>
        <authorList>
            <person name="Luo M.C."/>
            <person name="Gu Y.Q."/>
            <person name="Puiu D."/>
            <person name="Wang H."/>
            <person name="Twardziok S.O."/>
            <person name="Deal K.R."/>
            <person name="Huo N."/>
            <person name="Zhu T."/>
            <person name="Wang L."/>
            <person name="Wang Y."/>
            <person name="McGuire P.E."/>
            <person name="Liu S."/>
            <person name="Long H."/>
            <person name="Ramasamy R.K."/>
            <person name="Rodriguez J.C."/>
            <person name="Van S.L."/>
            <person name="Yuan L."/>
            <person name="Wang Z."/>
            <person name="Xia Z."/>
            <person name="Xiao L."/>
            <person name="Anderson O.D."/>
            <person name="Ouyang S."/>
            <person name="Liang Y."/>
            <person name="Zimin A.V."/>
            <person name="Pertea G."/>
            <person name="Qi P."/>
            <person name="Bennetzen J.L."/>
            <person name="Dai X."/>
            <person name="Dawson M.W."/>
            <person name="Muller H.G."/>
            <person name="Kugler K."/>
            <person name="Rivarola-Duarte L."/>
            <person name="Spannagl M."/>
            <person name="Mayer K.F.X."/>
            <person name="Lu F.H."/>
            <person name="Bevan M.W."/>
            <person name="Leroy P."/>
            <person name="Li P."/>
            <person name="You F.M."/>
            <person name="Sun Q."/>
            <person name="Liu Z."/>
            <person name="Lyons E."/>
            <person name="Wicker T."/>
            <person name="Salzberg S.L."/>
            <person name="Devos K.M."/>
            <person name="Dvorak J."/>
        </authorList>
    </citation>
    <scope>NUCLEOTIDE SEQUENCE [LARGE SCALE GENOMIC DNA]</scope>
    <source>
        <strain evidence="2">cv. AL8/78</strain>
    </source>
</reference>
<name>A0A453JV54_AEGTS</name>
<sequence>MRTTALPPTPALPPHPQRLLQWLGRRRRCQSHRLRPGTDSCGSVRVPAAYCGIFGLYPSHGLVSTQMFKTVVCQRSSYTVLCHRRADAACACRRL</sequence>
<evidence type="ECO:0000259" key="1">
    <source>
        <dbReference type="Pfam" id="PF01425"/>
    </source>
</evidence>
<dbReference type="InterPro" id="IPR036928">
    <property type="entry name" value="AS_sf"/>
</dbReference>
<dbReference type="Pfam" id="PF01425">
    <property type="entry name" value="Amidase"/>
    <property type="match status" value="1"/>
</dbReference>
<dbReference type="AlphaFoldDB" id="A0A453JV54"/>
<keyword evidence="3" id="KW-1185">Reference proteome</keyword>
<dbReference type="EnsemblPlants" id="AET5Gv20204000.6">
    <property type="protein sequence ID" value="AET5Gv20204000.6"/>
    <property type="gene ID" value="AET5Gv20204000"/>
</dbReference>
<reference evidence="2" key="4">
    <citation type="submission" date="2019-03" db="UniProtKB">
        <authorList>
            <consortium name="EnsemblPlants"/>
        </authorList>
    </citation>
    <scope>IDENTIFICATION</scope>
</reference>
<dbReference type="InterPro" id="IPR023631">
    <property type="entry name" value="Amidase_dom"/>
</dbReference>
<dbReference type="Gene3D" id="3.90.1300.10">
    <property type="entry name" value="Amidase signature (AS) domain"/>
    <property type="match status" value="1"/>
</dbReference>
<organism evidence="2 3">
    <name type="scientific">Aegilops tauschii subsp. strangulata</name>
    <name type="common">Goatgrass</name>
    <dbReference type="NCBI Taxonomy" id="200361"/>
    <lineage>
        <taxon>Eukaryota</taxon>
        <taxon>Viridiplantae</taxon>
        <taxon>Streptophyta</taxon>
        <taxon>Embryophyta</taxon>
        <taxon>Tracheophyta</taxon>
        <taxon>Spermatophyta</taxon>
        <taxon>Magnoliopsida</taxon>
        <taxon>Liliopsida</taxon>
        <taxon>Poales</taxon>
        <taxon>Poaceae</taxon>
        <taxon>BOP clade</taxon>
        <taxon>Pooideae</taxon>
        <taxon>Triticodae</taxon>
        <taxon>Triticeae</taxon>
        <taxon>Triticinae</taxon>
        <taxon>Aegilops</taxon>
    </lineage>
</organism>
<protein>
    <recommendedName>
        <fullName evidence="1">Amidase domain-containing protein</fullName>
    </recommendedName>
</protein>
<reference evidence="3" key="2">
    <citation type="journal article" date="2017" name="Nat. Plants">
        <title>The Aegilops tauschii genome reveals multiple impacts of transposons.</title>
        <authorList>
            <person name="Zhao G."/>
            <person name="Zou C."/>
            <person name="Li K."/>
            <person name="Wang K."/>
            <person name="Li T."/>
            <person name="Gao L."/>
            <person name="Zhang X."/>
            <person name="Wang H."/>
            <person name="Yang Z."/>
            <person name="Liu X."/>
            <person name="Jiang W."/>
            <person name="Mao L."/>
            <person name="Kong X."/>
            <person name="Jiao Y."/>
            <person name="Jia J."/>
        </authorList>
    </citation>
    <scope>NUCLEOTIDE SEQUENCE [LARGE SCALE GENOMIC DNA]</scope>
    <source>
        <strain evidence="3">cv. AL8/78</strain>
    </source>
</reference>
<evidence type="ECO:0000313" key="3">
    <source>
        <dbReference type="Proteomes" id="UP000015105"/>
    </source>
</evidence>
<proteinExistence type="predicted"/>
<dbReference type="SUPFAM" id="SSF75304">
    <property type="entry name" value="Amidase signature (AS) enzymes"/>
    <property type="match status" value="1"/>
</dbReference>
<dbReference type="Proteomes" id="UP000015105">
    <property type="component" value="Chromosome 5D"/>
</dbReference>
<reference evidence="2" key="5">
    <citation type="journal article" date="2021" name="G3 (Bethesda)">
        <title>Aegilops tauschii genome assembly Aet v5.0 features greater sequence contiguity and improved annotation.</title>
        <authorList>
            <person name="Wang L."/>
            <person name="Zhu T."/>
            <person name="Rodriguez J.C."/>
            <person name="Deal K.R."/>
            <person name="Dubcovsky J."/>
            <person name="McGuire P.E."/>
            <person name="Lux T."/>
            <person name="Spannagl M."/>
            <person name="Mayer K.F.X."/>
            <person name="Baldrich P."/>
            <person name="Meyers B.C."/>
            <person name="Huo N."/>
            <person name="Gu Y.Q."/>
            <person name="Zhou H."/>
            <person name="Devos K.M."/>
            <person name="Bennetzen J.L."/>
            <person name="Unver T."/>
            <person name="Budak H."/>
            <person name="Gulick P.J."/>
            <person name="Galiba G."/>
            <person name="Kalapos B."/>
            <person name="Nelson D.R."/>
            <person name="Li P."/>
            <person name="You F.M."/>
            <person name="Luo M.C."/>
            <person name="Dvorak J."/>
        </authorList>
    </citation>
    <scope>NUCLEOTIDE SEQUENCE [LARGE SCALE GENOMIC DNA]</scope>
    <source>
        <strain evidence="2">cv. AL8/78</strain>
    </source>
</reference>
<feature type="domain" description="Amidase" evidence="1">
    <location>
        <begin position="37"/>
        <end position="78"/>
    </location>
</feature>